<dbReference type="GO" id="GO:0016614">
    <property type="term" value="F:oxidoreductase activity, acting on CH-OH group of donors"/>
    <property type="evidence" value="ECO:0007669"/>
    <property type="project" value="InterPro"/>
</dbReference>
<dbReference type="Gene3D" id="3.50.50.60">
    <property type="entry name" value="FAD/NAD(P)-binding domain"/>
    <property type="match status" value="1"/>
</dbReference>
<feature type="binding site" evidence="3">
    <location>
        <position position="232"/>
    </location>
    <ligand>
        <name>FAD</name>
        <dbReference type="ChEBI" id="CHEBI:57692"/>
    </ligand>
</feature>
<proteinExistence type="inferred from homology"/>
<evidence type="ECO:0000313" key="6">
    <source>
        <dbReference type="Proteomes" id="UP000664521"/>
    </source>
</evidence>
<evidence type="ECO:0000256" key="3">
    <source>
        <dbReference type="PIRSR" id="PIRSR000137-2"/>
    </source>
</evidence>
<dbReference type="InterPro" id="IPR000172">
    <property type="entry name" value="GMC_OxRdtase_N"/>
</dbReference>
<dbReference type="PIRSF" id="PIRSF000137">
    <property type="entry name" value="Alcohol_oxidase"/>
    <property type="match status" value="1"/>
</dbReference>
<comment type="caution">
    <text evidence="5">The sequence shown here is derived from an EMBL/GenBank/DDBJ whole genome shotgun (WGS) entry which is preliminary data.</text>
</comment>
<dbReference type="AlphaFoldDB" id="A0A8H3FJZ6"/>
<dbReference type="Pfam" id="PF05199">
    <property type="entry name" value="GMC_oxred_C"/>
    <property type="match status" value="1"/>
</dbReference>
<dbReference type="Proteomes" id="UP000664521">
    <property type="component" value="Unassembled WGS sequence"/>
</dbReference>
<keyword evidence="6" id="KW-1185">Reference proteome</keyword>
<feature type="binding site" evidence="3">
    <location>
        <begin position="97"/>
        <end position="100"/>
    </location>
    <ligand>
        <name>FAD</name>
        <dbReference type="ChEBI" id="CHEBI:57692"/>
    </ligand>
</feature>
<gene>
    <name evidence="5" type="ORF">HETSPECPRED_005044</name>
</gene>
<reference evidence="5" key="1">
    <citation type="submission" date="2021-03" db="EMBL/GenBank/DDBJ databases">
        <authorList>
            <person name="Tagirdzhanova G."/>
        </authorList>
    </citation>
    <scope>NUCLEOTIDE SEQUENCE</scope>
</reference>
<dbReference type="OrthoDB" id="269227at2759"/>
<accession>A0A8H3FJZ6</accession>
<dbReference type="PROSITE" id="PS00624">
    <property type="entry name" value="GMC_OXRED_2"/>
    <property type="match status" value="1"/>
</dbReference>
<evidence type="ECO:0000256" key="1">
    <source>
        <dbReference type="ARBA" id="ARBA00010790"/>
    </source>
</evidence>
<feature type="domain" description="Glucose-methanol-choline oxidoreductase N-terminal" evidence="4">
    <location>
        <begin position="265"/>
        <end position="279"/>
    </location>
</feature>
<dbReference type="PANTHER" id="PTHR11552:SF134">
    <property type="entry name" value="GLUCOSE-METHANOL-CHOLINE OXIDOREDUCTASE N-TERMINAL DOMAIN-CONTAINING PROTEIN"/>
    <property type="match status" value="1"/>
</dbReference>
<comment type="similarity">
    <text evidence="1">Belongs to the GMC oxidoreductase family.</text>
</comment>
<feature type="active site" description="Proton acceptor" evidence="2">
    <location>
        <position position="540"/>
    </location>
</feature>
<dbReference type="SUPFAM" id="SSF54373">
    <property type="entry name" value="FAD-linked reductases, C-terminal domain"/>
    <property type="match status" value="1"/>
</dbReference>
<dbReference type="InterPro" id="IPR007867">
    <property type="entry name" value="GMC_OxRtase_C"/>
</dbReference>
<keyword evidence="3" id="KW-0285">Flavoprotein</keyword>
<protein>
    <recommendedName>
        <fullName evidence="4">Glucose-methanol-choline oxidoreductase N-terminal domain-containing protein</fullName>
    </recommendedName>
</protein>
<sequence length="563" mass="61504">MAHMDASYDFIIVGGGPAGCVLASRLSASLTQCQILLIEAGGPNTDLKHQSFGTRYWTLATAPGYDWAYKTVPQEHLQGREISYSRGRGMGGSTAINFCVFTRGPKADYDQWAHDVDDDAWSWQHALERFRKLESFGSSVEEYQAFVNAPATAHGFQGPLKVGLPQIWDAEFGNYLRAISANDAINLDHNSGNPLGMAVCQVSALDGRRTTASDAFLHSPPTNLTIMTNSPVAKILFDQNSLKAVGVETSEKKFYARKEVILCTGALDTPKLLLLSGIGPREELARHGIEVIHHLPGVGKNLRDRLWVELVTVQKPNSHHRSSYIDSPATLEEARTQYLKDKSGPLSDFDLPQMIAYLKSERLLNSKDFSALDTPTQQIFQAETRPHFELISHIGTPTVRSPEHYLATVVAFMNPLSSGTVTLTSPNPTSPASLDPNFLSDPFDRRIAIEAVREALDILDTPALANDRERIAAAPKGGSDDEILEYIQATSNSMWHMSGTVKMGRPGEADACVDRDCRVAGVRGLRVVDMSVAPLLISAHTQAVAYLIGATVADKMLEEYAGV</sequence>
<dbReference type="GO" id="GO:0050660">
    <property type="term" value="F:flavin adenine dinucleotide binding"/>
    <property type="evidence" value="ECO:0007669"/>
    <property type="project" value="InterPro"/>
</dbReference>
<name>A0A8H3FJZ6_9LECA</name>
<dbReference type="InterPro" id="IPR036188">
    <property type="entry name" value="FAD/NAD-bd_sf"/>
</dbReference>
<feature type="active site" description="Proton donor" evidence="2">
    <location>
        <position position="496"/>
    </location>
</feature>
<evidence type="ECO:0000256" key="2">
    <source>
        <dbReference type="PIRSR" id="PIRSR000137-1"/>
    </source>
</evidence>
<dbReference type="Gene3D" id="3.30.560.10">
    <property type="entry name" value="Glucose Oxidase, domain 3"/>
    <property type="match status" value="1"/>
</dbReference>
<dbReference type="EMBL" id="CAJPDS010000030">
    <property type="protein sequence ID" value="CAF9922341.1"/>
    <property type="molecule type" value="Genomic_DNA"/>
</dbReference>
<keyword evidence="3" id="KW-0274">FAD</keyword>
<feature type="binding site" evidence="3">
    <location>
        <begin position="495"/>
        <end position="496"/>
    </location>
    <ligand>
        <name>FAD</name>
        <dbReference type="ChEBI" id="CHEBI:57692"/>
    </ligand>
</feature>
<evidence type="ECO:0000259" key="4">
    <source>
        <dbReference type="PROSITE" id="PS00624"/>
    </source>
</evidence>
<dbReference type="InterPro" id="IPR012132">
    <property type="entry name" value="GMC_OxRdtase"/>
</dbReference>
<dbReference type="Pfam" id="PF00732">
    <property type="entry name" value="GMC_oxred_N"/>
    <property type="match status" value="1"/>
</dbReference>
<comment type="cofactor">
    <cofactor evidence="3">
        <name>FAD</name>
        <dbReference type="ChEBI" id="CHEBI:57692"/>
    </cofactor>
</comment>
<organism evidence="5 6">
    <name type="scientific">Heterodermia speciosa</name>
    <dbReference type="NCBI Taxonomy" id="116794"/>
    <lineage>
        <taxon>Eukaryota</taxon>
        <taxon>Fungi</taxon>
        <taxon>Dikarya</taxon>
        <taxon>Ascomycota</taxon>
        <taxon>Pezizomycotina</taxon>
        <taxon>Lecanoromycetes</taxon>
        <taxon>OSLEUM clade</taxon>
        <taxon>Lecanoromycetidae</taxon>
        <taxon>Caliciales</taxon>
        <taxon>Physciaceae</taxon>
        <taxon>Heterodermia</taxon>
    </lineage>
</organism>
<dbReference type="SUPFAM" id="SSF51905">
    <property type="entry name" value="FAD/NAD(P)-binding domain"/>
    <property type="match status" value="1"/>
</dbReference>
<evidence type="ECO:0000313" key="5">
    <source>
        <dbReference type="EMBL" id="CAF9922341.1"/>
    </source>
</evidence>
<dbReference type="PANTHER" id="PTHR11552">
    <property type="entry name" value="GLUCOSE-METHANOL-CHOLINE GMC OXIDOREDUCTASE"/>
    <property type="match status" value="1"/>
</dbReference>